<dbReference type="AlphaFoldDB" id="A0A318HZ31"/>
<dbReference type="Proteomes" id="UP000248314">
    <property type="component" value="Unassembled WGS sequence"/>
</dbReference>
<accession>A0A318HZ31</accession>
<dbReference type="EMBL" id="QJJX01000005">
    <property type="protein sequence ID" value="PXX23592.1"/>
    <property type="molecule type" value="Genomic_DNA"/>
</dbReference>
<keyword evidence="2" id="KW-1185">Reference proteome</keyword>
<sequence>MNTYHITYSYKHDDKIFIVDCDIEEVHKTAINAGDTILSDNGDTKTICAQDITLNSFVGRCICGDCYRLGYKLVKRVRSLKTGIL</sequence>
<protein>
    <submittedName>
        <fullName evidence="1">Uncharacterized protein</fullName>
    </submittedName>
</protein>
<reference evidence="1 2" key="1">
    <citation type="submission" date="2018-05" db="EMBL/GenBank/DDBJ databases">
        <title>Genomic Encyclopedia of Type Strains, Phase I: the one thousand microbial genomes (KMG-I) project.</title>
        <authorList>
            <person name="Kyrpides N."/>
        </authorList>
    </citation>
    <scope>NUCLEOTIDE SEQUENCE [LARGE SCALE GENOMIC DNA]</scope>
    <source>
        <strain evidence="1 2">DSM 15611</strain>
    </source>
</reference>
<proteinExistence type="predicted"/>
<dbReference type="STRING" id="1122991.GCA_000613445_01354"/>
<comment type="caution">
    <text evidence="1">The sequence shown here is derived from an EMBL/GenBank/DDBJ whole genome shotgun (WGS) entry which is preliminary data.</text>
</comment>
<organism evidence="1 2">
    <name type="scientific">Hoylesella shahii DSM 15611 = JCM 12083</name>
    <dbReference type="NCBI Taxonomy" id="1122991"/>
    <lineage>
        <taxon>Bacteria</taxon>
        <taxon>Pseudomonadati</taxon>
        <taxon>Bacteroidota</taxon>
        <taxon>Bacteroidia</taxon>
        <taxon>Bacteroidales</taxon>
        <taxon>Prevotellaceae</taxon>
        <taxon>Hoylesella</taxon>
    </lineage>
</organism>
<name>A0A318HZ31_9BACT</name>
<evidence type="ECO:0000313" key="1">
    <source>
        <dbReference type="EMBL" id="PXX23592.1"/>
    </source>
</evidence>
<evidence type="ECO:0000313" key="2">
    <source>
        <dbReference type="Proteomes" id="UP000248314"/>
    </source>
</evidence>
<gene>
    <name evidence="1" type="ORF">EJ73_00581</name>
</gene>